<dbReference type="EMBL" id="CP029463">
    <property type="protein sequence ID" value="AWM12442.1"/>
    <property type="molecule type" value="Genomic_DNA"/>
</dbReference>
<feature type="domain" description="DUF6705" evidence="1">
    <location>
        <begin position="1"/>
        <end position="203"/>
    </location>
</feature>
<dbReference type="KEGG" id="fse:DI487_00145"/>
<evidence type="ECO:0000259" key="1">
    <source>
        <dbReference type="Pfam" id="PF20448"/>
    </source>
</evidence>
<sequence length="203" mass="23535">MKTIYTLLSLLIINLIYSQTIKPISSFYTESLPTTPIDQVYYKDVFNMYDPFVGTWYSQNGNQTFIVTIWKQTKYPSDNSSKPLYYMDNLFGHYKLVENYGSLNEEIIYTSETTYLNSSQLINTIINGDSIEFNKMTAIIYDINTRSDNFMYYFGKKGYLIFTIDANSSNSAHWEIENANEENMTGIPTPTFVIPTDIILTKQ</sequence>
<organism evidence="2 3">
    <name type="scientific">Flavobacterium sediminis</name>
    <dbReference type="NCBI Taxonomy" id="2201181"/>
    <lineage>
        <taxon>Bacteria</taxon>
        <taxon>Pseudomonadati</taxon>
        <taxon>Bacteroidota</taxon>
        <taxon>Flavobacteriia</taxon>
        <taxon>Flavobacteriales</taxon>
        <taxon>Flavobacteriaceae</taxon>
        <taxon>Flavobacterium</taxon>
    </lineage>
</organism>
<dbReference type="Pfam" id="PF20448">
    <property type="entry name" value="DUF6705"/>
    <property type="match status" value="1"/>
</dbReference>
<dbReference type="AlphaFoldDB" id="A0A2U8QQV1"/>
<name>A0A2U8QQV1_9FLAO</name>
<protein>
    <recommendedName>
        <fullName evidence="1">DUF6705 domain-containing protein</fullName>
    </recommendedName>
</protein>
<dbReference type="InterPro" id="IPR046551">
    <property type="entry name" value="DUF6705"/>
</dbReference>
<keyword evidence="3" id="KW-1185">Reference proteome</keyword>
<evidence type="ECO:0000313" key="3">
    <source>
        <dbReference type="Proteomes" id="UP000245429"/>
    </source>
</evidence>
<dbReference type="OrthoDB" id="1261237at2"/>
<proteinExistence type="predicted"/>
<accession>A0A2U8QQV1</accession>
<evidence type="ECO:0000313" key="2">
    <source>
        <dbReference type="EMBL" id="AWM12442.1"/>
    </source>
</evidence>
<dbReference type="Proteomes" id="UP000245429">
    <property type="component" value="Chromosome"/>
</dbReference>
<gene>
    <name evidence="2" type="ORF">DI487_00145</name>
</gene>
<reference evidence="2 3" key="1">
    <citation type="submission" date="2018-05" db="EMBL/GenBank/DDBJ databases">
        <title>Flavobacterium sp. MEBiC07310.</title>
        <authorList>
            <person name="Baek K."/>
        </authorList>
    </citation>
    <scope>NUCLEOTIDE SEQUENCE [LARGE SCALE GENOMIC DNA]</scope>
    <source>
        <strain evidence="2 3">MEBiC07310</strain>
    </source>
</reference>
<dbReference type="RefSeq" id="WP_109567851.1">
    <property type="nucleotide sequence ID" value="NZ_CP029463.1"/>
</dbReference>